<protein>
    <submittedName>
        <fullName evidence="2">Uncharacterized protein</fullName>
    </submittedName>
</protein>
<dbReference type="AlphaFoldDB" id="A0A9W6NWJ7"/>
<proteinExistence type="predicted"/>
<reference evidence="2" key="1">
    <citation type="journal article" date="2014" name="Int. J. Syst. Evol. Microbiol.">
        <title>Complete genome sequence of Corynebacterium casei LMG S-19264T (=DSM 44701T), isolated from a smear-ripened cheese.</title>
        <authorList>
            <consortium name="US DOE Joint Genome Institute (JGI-PGF)"/>
            <person name="Walter F."/>
            <person name="Albersmeier A."/>
            <person name="Kalinowski J."/>
            <person name="Ruckert C."/>
        </authorList>
    </citation>
    <scope>NUCLEOTIDE SEQUENCE</scope>
    <source>
        <strain evidence="2">VKM Ac-1069</strain>
    </source>
</reference>
<dbReference type="EMBL" id="BSFQ01000011">
    <property type="protein sequence ID" value="GLL11969.1"/>
    <property type="molecule type" value="Genomic_DNA"/>
</dbReference>
<keyword evidence="3" id="KW-1185">Reference proteome</keyword>
<gene>
    <name evidence="2" type="ORF">GCM10017577_31100</name>
</gene>
<organism evidence="2 3">
    <name type="scientific">Pseudonocardia halophobica</name>
    <dbReference type="NCBI Taxonomy" id="29401"/>
    <lineage>
        <taxon>Bacteria</taxon>
        <taxon>Bacillati</taxon>
        <taxon>Actinomycetota</taxon>
        <taxon>Actinomycetes</taxon>
        <taxon>Pseudonocardiales</taxon>
        <taxon>Pseudonocardiaceae</taxon>
        <taxon>Pseudonocardia</taxon>
    </lineage>
</organism>
<comment type="caution">
    <text evidence="2">The sequence shown here is derived from an EMBL/GenBank/DDBJ whole genome shotgun (WGS) entry which is preliminary data.</text>
</comment>
<evidence type="ECO:0000313" key="3">
    <source>
        <dbReference type="Proteomes" id="UP001143463"/>
    </source>
</evidence>
<sequence length="59" mass="6513">MGVRPGPTEEHRMTQPHEPASAPDEVPTSAERPATTGPYDDETLARLLHDLDVANDWHP</sequence>
<reference evidence="2" key="2">
    <citation type="submission" date="2023-01" db="EMBL/GenBank/DDBJ databases">
        <authorList>
            <person name="Sun Q."/>
            <person name="Evtushenko L."/>
        </authorList>
    </citation>
    <scope>NUCLEOTIDE SEQUENCE</scope>
    <source>
        <strain evidence="2">VKM Ac-1069</strain>
    </source>
</reference>
<accession>A0A9W6NWJ7</accession>
<name>A0A9W6NWJ7_9PSEU</name>
<evidence type="ECO:0000313" key="2">
    <source>
        <dbReference type="EMBL" id="GLL11969.1"/>
    </source>
</evidence>
<evidence type="ECO:0000256" key="1">
    <source>
        <dbReference type="SAM" id="MobiDB-lite"/>
    </source>
</evidence>
<feature type="region of interest" description="Disordered" evidence="1">
    <location>
        <begin position="1"/>
        <end position="41"/>
    </location>
</feature>
<dbReference type="Proteomes" id="UP001143463">
    <property type="component" value="Unassembled WGS sequence"/>
</dbReference>